<feature type="transmembrane region" description="Helical" evidence="1">
    <location>
        <begin position="38"/>
        <end position="57"/>
    </location>
</feature>
<feature type="transmembrane region" description="Helical" evidence="1">
    <location>
        <begin position="98"/>
        <end position="119"/>
    </location>
</feature>
<evidence type="ECO:0000313" key="3">
    <source>
        <dbReference type="Proteomes" id="UP000184518"/>
    </source>
</evidence>
<keyword evidence="1" id="KW-0472">Membrane</keyword>
<keyword evidence="1" id="KW-1133">Transmembrane helix</keyword>
<dbReference type="RefSeq" id="WP_072960629.1">
    <property type="nucleotide sequence ID" value="NZ_FQUT01000010.1"/>
</dbReference>
<feature type="transmembrane region" description="Helical" evidence="1">
    <location>
        <begin position="6"/>
        <end position="26"/>
    </location>
</feature>
<dbReference type="AlphaFoldDB" id="A0A1M5H748"/>
<protein>
    <submittedName>
        <fullName evidence="2">Uncharacterized protein</fullName>
    </submittedName>
</protein>
<dbReference type="OrthoDB" id="1274645at2"/>
<dbReference type="EMBL" id="FQUT01000010">
    <property type="protein sequence ID" value="SHG11820.1"/>
    <property type="molecule type" value="Genomic_DNA"/>
</dbReference>
<evidence type="ECO:0000313" key="2">
    <source>
        <dbReference type="EMBL" id="SHG11820.1"/>
    </source>
</evidence>
<accession>A0A1M5H748</accession>
<proteinExistence type="predicted"/>
<sequence>MDFHNHFTTTYFLALLSVLIIANFAVIRQRKLNWKLLLDWKIILLTLIVTFAGLLYYETSNSKDWIIKTYGFPKYFYLKKYSANTDHFLSFGILRIDYINFIQNFVLFFLVVGFIFLWMKRTRS</sequence>
<dbReference type="Proteomes" id="UP000184518">
    <property type="component" value="Unassembled WGS sequence"/>
</dbReference>
<keyword evidence="1" id="KW-0812">Transmembrane</keyword>
<gene>
    <name evidence="2" type="ORF">SAMN05443633_110102</name>
</gene>
<reference evidence="3" key="1">
    <citation type="submission" date="2016-11" db="EMBL/GenBank/DDBJ databases">
        <authorList>
            <person name="Varghese N."/>
            <person name="Submissions S."/>
        </authorList>
    </citation>
    <scope>NUCLEOTIDE SEQUENCE [LARGE SCALE GENOMIC DNA]</scope>
    <source>
        <strain evidence="3">DSM 27619</strain>
    </source>
</reference>
<organism evidence="2 3">
    <name type="scientific">Chryseobacterium arachidis</name>
    <dbReference type="NCBI Taxonomy" id="1416778"/>
    <lineage>
        <taxon>Bacteria</taxon>
        <taxon>Pseudomonadati</taxon>
        <taxon>Bacteroidota</taxon>
        <taxon>Flavobacteriia</taxon>
        <taxon>Flavobacteriales</taxon>
        <taxon>Weeksellaceae</taxon>
        <taxon>Chryseobacterium group</taxon>
        <taxon>Chryseobacterium</taxon>
    </lineage>
</organism>
<evidence type="ECO:0000256" key="1">
    <source>
        <dbReference type="SAM" id="Phobius"/>
    </source>
</evidence>
<name>A0A1M5H748_9FLAO</name>
<keyword evidence="3" id="KW-1185">Reference proteome</keyword>